<comment type="caution">
    <text evidence="2">The sequence shown here is derived from an EMBL/GenBank/DDBJ whole genome shotgun (WGS) entry which is preliminary data.</text>
</comment>
<dbReference type="SUPFAM" id="SSF74788">
    <property type="entry name" value="Cullin repeat-like"/>
    <property type="match status" value="1"/>
</dbReference>
<name>A0AAD4GJ00_BOLED</name>
<reference evidence="2" key="1">
    <citation type="submission" date="2019-10" db="EMBL/GenBank/DDBJ databases">
        <authorList>
            <consortium name="DOE Joint Genome Institute"/>
            <person name="Kuo A."/>
            <person name="Miyauchi S."/>
            <person name="Kiss E."/>
            <person name="Drula E."/>
            <person name="Kohler A."/>
            <person name="Sanchez-Garcia M."/>
            <person name="Andreopoulos B."/>
            <person name="Barry K.W."/>
            <person name="Bonito G."/>
            <person name="Buee M."/>
            <person name="Carver A."/>
            <person name="Chen C."/>
            <person name="Cichocki N."/>
            <person name="Clum A."/>
            <person name="Culley D."/>
            <person name="Crous P.W."/>
            <person name="Fauchery L."/>
            <person name="Girlanda M."/>
            <person name="Hayes R."/>
            <person name="Keri Z."/>
            <person name="LaButti K."/>
            <person name="Lipzen A."/>
            <person name="Lombard V."/>
            <person name="Magnuson J."/>
            <person name="Maillard F."/>
            <person name="Morin E."/>
            <person name="Murat C."/>
            <person name="Nolan M."/>
            <person name="Ohm R."/>
            <person name="Pangilinan J."/>
            <person name="Pereira M."/>
            <person name="Perotto S."/>
            <person name="Peter M."/>
            <person name="Riley R."/>
            <person name="Sitrit Y."/>
            <person name="Stielow B."/>
            <person name="Szollosi G."/>
            <person name="Zifcakova L."/>
            <person name="Stursova M."/>
            <person name="Spatafora J.W."/>
            <person name="Tedersoo L."/>
            <person name="Vaario L.-M."/>
            <person name="Yamada A."/>
            <person name="Yan M."/>
            <person name="Wang P."/>
            <person name="Xu J."/>
            <person name="Bruns T."/>
            <person name="Baldrian P."/>
            <person name="Vilgalys R."/>
            <person name="Henrissat B."/>
            <person name="Grigoriev I.V."/>
            <person name="Hibbett D."/>
            <person name="Nagy L.G."/>
            <person name="Martin F.M."/>
        </authorList>
    </citation>
    <scope>NUCLEOTIDE SEQUENCE</scope>
    <source>
        <strain evidence="2">BED1</strain>
    </source>
</reference>
<organism evidence="2 3">
    <name type="scientific">Boletus edulis BED1</name>
    <dbReference type="NCBI Taxonomy" id="1328754"/>
    <lineage>
        <taxon>Eukaryota</taxon>
        <taxon>Fungi</taxon>
        <taxon>Dikarya</taxon>
        <taxon>Basidiomycota</taxon>
        <taxon>Agaricomycotina</taxon>
        <taxon>Agaricomycetes</taxon>
        <taxon>Agaricomycetidae</taxon>
        <taxon>Boletales</taxon>
        <taxon>Boletineae</taxon>
        <taxon>Boletaceae</taxon>
        <taxon>Boletoideae</taxon>
        <taxon>Boletus</taxon>
    </lineage>
</organism>
<evidence type="ECO:0000313" key="2">
    <source>
        <dbReference type="EMBL" id="KAF8446368.1"/>
    </source>
</evidence>
<feature type="region of interest" description="Disordered" evidence="1">
    <location>
        <begin position="1"/>
        <end position="27"/>
    </location>
</feature>
<dbReference type="Proteomes" id="UP001194468">
    <property type="component" value="Unassembled WGS sequence"/>
</dbReference>
<evidence type="ECO:0000256" key="1">
    <source>
        <dbReference type="SAM" id="MobiDB-lite"/>
    </source>
</evidence>
<accession>A0AAD4GJ00</accession>
<dbReference type="AlphaFoldDB" id="A0AAD4GJ00"/>
<evidence type="ECO:0000313" key="3">
    <source>
        <dbReference type="Proteomes" id="UP001194468"/>
    </source>
</evidence>
<sequence length="343" mass="37662">MSKGKGKQTEGTAALLPPMPNPSAGSANPSASLSALWGYILPALNHIVRSPTNSTDKAPAIDISYHMGIHTATYNYFTAQSEAANARADSGADKDPSTVRPASGTDLYEHLDKYFMDLARELLLGTPEDDTALVQYIIPCFKRYSVGAHSVNRLLNYVNRHYVKRAVDEDRGWLTLSDIFDAVAKSIEEGDTREKIAKKLRERRVEELKKWGYEEGGSAEALALAEQRAEAASPLDRVVPLAALALRRFRTEFIEHLLAAPKVKGKKRRPGATPVGDKPSHLPKSRLARGVRELLEVQDINSEECRGLARDLAATLCAVGVRNGHPLRKKLDKFLITGTPKCL</sequence>
<dbReference type="Gene3D" id="1.20.1310.10">
    <property type="entry name" value="Cullin Repeats"/>
    <property type="match status" value="1"/>
</dbReference>
<dbReference type="EMBL" id="WHUW01000005">
    <property type="protein sequence ID" value="KAF8446368.1"/>
    <property type="molecule type" value="Genomic_DNA"/>
</dbReference>
<protein>
    <submittedName>
        <fullName evidence="2">Uncharacterized protein</fullName>
    </submittedName>
</protein>
<dbReference type="InterPro" id="IPR016159">
    <property type="entry name" value="Cullin_repeat-like_dom_sf"/>
</dbReference>
<reference evidence="2" key="2">
    <citation type="journal article" date="2020" name="Nat. Commun.">
        <title>Large-scale genome sequencing of mycorrhizal fungi provides insights into the early evolution of symbiotic traits.</title>
        <authorList>
            <person name="Miyauchi S."/>
            <person name="Kiss E."/>
            <person name="Kuo A."/>
            <person name="Drula E."/>
            <person name="Kohler A."/>
            <person name="Sanchez-Garcia M."/>
            <person name="Morin E."/>
            <person name="Andreopoulos B."/>
            <person name="Barry K.W."/>
            <person name="Bonito G."/>
            <person name="Buee M."/>
            <person name="Carver A."/>
            <person name="Chen C."/>
            <person name="Cichocki N."/>
            <person name="Clum A."/>
            <person name="Culley D."/>
            <person name="Crous P.W."/>
            <person name="Fauchery L."/>
            <person name="Girlanda M."/>
            <person name="Hayes R.D."/>
            <person name="Keri Z."/>
            <person name="LaButti K."/>
            <person name="Lipzen A."/>
            <person name="Lombard V."/>
            <person name="Magnuson J."/>
            <person name="Maillard F."/>
            <person name="Murat C."/>
            <person name="Nolan M."/>
            <person name="Ohm R.A."/>
            <person name="Pangilinan J."/>
            <person name="Pereira M.F."/>
            <person name="Perotto S."/>
            <person name="Peter M."/>
            <person name="Pfister S."/>
            <person name="Riley R."/>
            <person name="Sitrit Y."/>
            <person name="Stielow J.B."/>
            <person name="Szollosi G."/>
            <person name="Zifcakova L."/>
            <person name="Stursova M."/>
            <person name="Spatafora J.W."/>
            <person name="Tedersoo L."/>
            <person name="Vaario L.M."/>
            <person name="Yamada A."/>
            <person name="Yan M."/>
            <person name="Wang P."/>
            <person name="Xu J."/>
            <person name="Bruns T."/>
            <person name="Baldrian P."/>
            <person name="Vilgalys R."/>
            <person name="Dunand C."/>
            <person name="Henrissat B."/>
            <person name="Grigoriev I.V."/>
            <person name="Hibbett D."/>
            <person name="Nagy L.G."/>
            <person name="Martin F.M."/>
        </authorList>
    </citation>
    <scope>NUCLEOTIDE SEQUENCE</scope>
    <source>
        <strain evidence="2">BED1</strain>
    </source>
</reference>
<gene>
    <name evidence="2" type="ORF">L210DRAFT_2974153</name>
</gene>
<keyword evidence="3" id="KW-1185">Reference proteome</keyword>
<proteinExistence type="predicted"/>